<dbReference type="PANTHER" id="PTHR47926">
    <property type="entry name" value="PENTATRICOPEPTIDE REPEAT-CONTAINING PROTEIN"/>
    <property type="match status" value="1"/>
</dbReference>
<dbReference type="OrthoDB" id="185373at2759"/>
<dbReference type="GO" id="GO:0003723">
    <property type="term" value="F:RNA binding"/>
    <property type="evidence" value="ECO:0007669"/>
    <property type="project" value="InterPro"/>
</dbReference>
<protein>
    <submittedName>
        <fullName evidence="6">Pentatricopeptide repeat-containing family protein</fullName>
    </submittedName>
</protein>
<dbReference type="NCBIfam" id="TIGR00756">
    <property type="entry name" value="PPR"/>
    <property type="match status" value="7"/>
</dbReference>
<dbReference type="InterPro" id="IPR011990">
    <property type="entry name" value="TPR-like_helical_dom_sf"/>
</dbReference>
<name>A0A5A7NX13_STRAF</name>
<proteinExistence type="inferred from homology"/>
<keyword evidence="7" id="KW-1185">Reference proteome</keyword>
<dbReference type="Pfam" id="PF13041">
    <property type="entry name" value="PPR_2"/>
    <property type="match status" value="5"/>
</dbReference>
<feature type="non-terminal residue" evidence="6">
    <location>
        <position position="1"/>
    </location>
</feature>
<dbReference type="InterPro" id="IPR046848">
    <property type="entry name" value="E_motif"/>
</dbReference>
<sequence length="1298" mass="145250">TKLLTPKNLIVLPLAQIAIILSFLLQKSRRGHHLALPLFPHFRSPYPASGDPLSSSARRHRDLQPARLLPPRGVTFPRADLANSFRRPTTRRPRSATSLSTTSEPRPLLRADMMCNFMPISVEVIHEFKGAAMSLYEKSYGPKSVPVNPKPFLNNLIGKPVMVKLKWGMEYKVYYVAKNVFYPGYQSSQVPNSKLARFSTNAANVNTFSDDVNVPNISGACSLIEKSNSERPLKEFHKTPQTYSLGIANDRLVRKPSVSSHLDIQGSSEVWLHDIRQYEKKRRDELLSLFSRTRDCTIPLHDGTVADTLRSYTGTNVSYFVKQIHAKVIRFGLNTSPPFCNPLIDFYLKNEYIDSAIQTFKNMLAKDSVTWVAIISGLSQNGRHVEAILLYSEMRKLGVYPTPYVFSSIISACTKINSFELGGQFHALIIKWGFSSELFVCNSLVTHYSRCGNLSSAELIFDGMSHKDKVTFNTLISGFATQGSKEKSLELFDKMQTESLKPDCVTVASLFGICASMGDLCKGTQLHAYAVKEGMCLDVIIEGSLLNLYVRCSDIKAANRFFLETQNNNVVLWNVMLVAYGQMGELQESVRIYSNMLIAGLQPNEHTYPNILRTCTSAGALDLGEQVHTQVIKTGFQPNVYVCSVLIDMYAKHGVLESALKIFRRLKEEDVVSWTAMISGYAQHDMFHEAIKLFEEMQAREIRSDNIGLASVISACAGIQALDQGRQIHSQSIVSGYSLDVSIGNALVCLYARCGCTREADSAFERINPKDNISWNGFISGLGQSGNSEDALKVFAQMIRAGEKANMFTYGSAVSAAANLTKKNLGKQIHGRIIKTGYDTETEVCNVLVTLYAKCGCLSGARKVFLENPRKNEVSWNAMITGYSQHGHGVRAIELFEDMKRMRINPNHITFVGVLTACSHVGLVEEGLEYFKSMNENHGLIPNQDHYACVVDVLGRAGQIRRASEFVESMPLKPDAMVWRTLLSACTVHKNREIGEFAAKRLLELEPKDSATYVLMSNMYAVTGKWDDRDRTRRLMRDKGVKKEPGRSWVEIKDSVHAFFVGDRLHPLTKEIYGYLEVLNERVAEIGYVQDRGSLWSESELGQKDPTELVHSEKLAVAFGLMSLPGVIPLHVMKNLRVCNDCHKWIKFISRVADRAIVVRDAYRLLVTWNGGLEDIEWKNIILLFGIRRELQEEIGITLPKDAFELLFVFLQEWIFGNQLLFLFGLGYTDPAYAAAIQPAIPVFTFVLAVIKGTETVNLWKIEGQTKLGGTFVCVSGAILMAMFRGPAVFGHEEADFT</sequence>
<evidence type="ECO:0000256" key="3">
    <source>
        <dbReference type="PROSITE-ProRule" id="PRU00708"/>
    </source>
</evidence>
<comment type="similarity">
    <text evidence="1">Belongs to the PPR family. PCMP-H subfamily.</text>
</comment>
<dbReference type="FunFam" id="1.25.40.10:FF:000031">
    <property type="entry name" value="Pentatricopeptide repeat-containing protein mitochondrial"/>
    <property type="match status" value="1"/>
</dbReference>
<dbReference type="FunFam" id="1.25.40.10:FF:000073">
    <property type="entry name" value="Pentatricopeptide repeat-containing protein chloroplastic"/>
    <property type="match status" value="1"/>
</dbReference>
<evidence type="ECO:0000256" key="2">
    <source>
        <dbReference type="ARBA" id="ARBA00022737"/>
    </source>
</evidence>
<dbReference type="GO" id="GO:0009451">
    <property type="term" value="P:RNA modification"/>
    <property type="evidence" value="ECO:0007669"/>
    <property type="project" value="InterPro"/>
</dbReference>
<dbReference type="PANTHER" id="PTHR47926:SF533">
    <property type="entry name" value="DYW DOMAIN-CONTAINING PROTEIN"/>
    <property type="match status" value="1"/>
</dbReference>
<reference evidence="7" key="1">
    <citation type="journal article" date="2019" name="Curr. Biol.">
        <title>Genome Sequence of Striga asiatica Provides Insight into the Evolution of Plant Parasitism.</title>
        <authorList>
            <person name="Yoshida S."/>
            <person name="Kim S."/>
            <person name="Wafula E.K."/>
            <person name="Tanskanen J."/>
            <person name="Kim Y.M."/>
            <person name="Honaas L."/>
            <person name="Yang Z."/>
            <person name="Spallek T."/>
            <person name="Conn C.E."/>
            <person name="Ichihashi Y."/>
            <person name="Cheong K."/>
            <person name="Cui S."/>
            <person name="Der J.P."/>
            <person name="Gundlach H."/>
            <person name="Jiao Y."/>
            <person name="Hori C."/>
            <person name="Ishida J.K."/>
            <person name="Kasahara H."/>
            <person name="Kiba T."/>
            <person name="Kim M.S."/>
            <person name="Koo N."/>
            <person name="Laohavisit A."/>
            <person name="Lee Y.H."/>
            <person name="Lumba S."/>
            <person name="McCourt P."/>
            <person name="Mortimer J.C."/>
            <person name="Mutuku J.M."/>
            <person name="Nomura T."/>
            <person name="Sasaki-Sekimoto Y."/>
            <person name="Seto Y."/>
            <person name="Wang Y."/>
            <person name="Wakatake T."/>
            <person name="Sakakibara H."/>
            <person name="Demura T."/>
            <person name="Yamaguchi S."/>
            <person name="Yoneyama K."/>
            <person name="Manabe R.I."/>
            <person name="Nelson D.C."/>
            <person name="Schulman A.H."/>
            <person name="Timko M.P."/>
            <person name="dePamphilis C.W."/>
            <person name="Choi D."/>
            <person name="Shirasu K."/>
        </authorList>
    </citation>
    <scope>NUCLEOTIDE SEQUENCE [LARGE SCALE GENOMIC DNA]</scope>
    <source>
        <strain evidence="7">cv. UVA1</strain>
    </source>
</reference>
<dbReference type="InterPro" id="IPR046960">
    <property type="entry name" value="PPR_At4g14850-like_plant"/>
</dbReference>
<feature type="repeat" description="PPR" evidence="3">
    <location>
        <begin position="771"/>
        <end position="805"/>
    </location>
</feature>
<feature type="repeat" description="PPR" evidence="3">
    <location>
        <begin position="639"/>
        <end position="669"/>
    </location>
</feature>
<evidence type="ECO:0000313" key="6">
    <source>
        <dbReference type="EMBL" id="GER25022.1"/>
    </source>
</evidence>
<dbReference type="EMBL" id="BKCP01000001">
    <property type="protein sequence ID" value="GER25022.1"/>
    <property type="molecule type" value="Genomic_DNA"/>
</dbReference>
<dbReference type="Gene3D" id="2.30.30.100">
    <property type="match status" value="1"/>
</dbReference>
<feature type="region of interest" description="Disordered" evidence="4">
    <location>
        <begin position="80"/>
        <end position="103"/>
    </location>
</feature>
<feature type="repeat" description="PPR" evidence="3">
    <location>
        <begin position="604"/>
        <end position="638"/>
    </location>
</feature>
<dbReference type="Pfam" id="PF20431">
    <property type="entry name" value="E_motif"/>
    <property type="match status" value="1"/>
</dbReference>
<dbReference type="FunFam" id="1.25.40.10:FF:000196">
    <property type="entry name" value="Pentatricopeptide repeat-containing protein At4g14850"/>
    <property type="match status" value="1"/>
</dbReference>
<comment type="caution">
    <text evidence="6">The sequence shown here is derived from an EMBL/GenBank/DDBJ whole genome shotgun (WGS) entry which is preliminary data.</text>
</comment>
<accession>A0A5A7NX13</accession>
<feature type="repeat" description="PPR" evidence="3">
    <location>
        <begin position="872"/>
        <end position="906"/>
    </location>
</feature>
<feature type="repeat" description="PPR" evidence="3">
    <location>
        <begin position="367"/>
        <end position="401"/>
    </location>
</feature>
<dbReference type="FunFam" id="1.25.40.10:FF:000344">
    <property type="entry name" value="Pentatricopeptide repeat-containing protein"/>
    <property type="match status" value="1"/>
</dbReference>
<dbReference type="InterPro" id="IPR002885">
    <property type="entry name" value="PPR_rpt"/>
</dbReference>
<feature type="repeat" description="PPR" evidence="3">
    <location>
        <begin position="468"/>
        <end position="502"/>
    </location>
</feature>
<gene>
    <name evidence="6" type="ORF">STAS_00575</name>
</gene>
<dbReference type="Gene3D" id="1.25.40.10">
    <property type="entry name" value="Tetratricopeptide repeat domain"/>
    <property type="match status" value="4"/>
</dbReference>
<dbReference type="FunFam" id="1.25.40.10:FF:000381">
    <property type="entry name" value="Pentatricopeptide repeat-containing protein"/>
    <property type="match status" value="1"/>
</dbReference>
<dbReference type="PROSITE" id="PS51375">
    <property type="entry name" value="PPR"/>
    <property type="match status" value="8"/>
</dbReference>
<evidence type="ECO:0000313" key="7">
    <source>
        <dbReference type="Proteomes" id="UP000325081"/>
    </source>
</evidence>
<dbReference type="Pfam" id="PF14432">
    <property type="entry name" value="DYW_deaminase"/>
    <property type="match status" value="1"/>
</dbReference>
<dbReference type="FunFam" id="1.25.40.10:FF:000366">
    <property type="entry name" value="Pentatricopeptide (PPR) repeat-containing protein"/>
    <property type="match status" value="1"/>
</dbReference>
<evidence type="ECO:0000256" key="1">
    <source>
        <dbReference type="ARBA" id="ARBA00006643"/>
    </source>
</evidence>
<dbReference type="GO" id="GO:0008270">
    <property type="term" value="F:zinc ion binding"/>
    <property type="evidence" value="ECO:0007669"/>
    <property type="project" value="InterPro"/>
</dbReference>
<organism evidence="6 7">
    <name type="scientific">Striga asiatica</name>
    <name type="common">Asiatic witchweed</name>
    <name type="synonym">Buchnera asiatica</name>
    <dbReference type="NCBI Taxonomy" id="4170"/>
    <lineage>
        <taxon>Eukaryota</taxon>
        <taxon>Viridiplantae</taxon>
        <taxon>Streptophyta</taxon>
        <taxon>Embryophyta</taxon>
        <taxon>Tracheophyta</taxon>
        <taxon>Spermatophyta</taxon>
        <taxon>Magnoliopsida</taxon>
        <taxon>eudicotyledons</taxon>
        <taxon>Gunneridae</taxon>
        <taxon>Pentapetalae</taxon>
        <taxon>asterids</taxon>
        <taxon>lamiids</taxon>
        <taxon>Lamiales</taxon>
        <taxon>Orobanchaceae</taxon>
        <taxon>Buchnereae</taxon>
        <taxon>Striga</taxon>
    </lineage>
</organism>
<evidence type="ECO:0000256" key="4">
    <source>
        <dbReference type="SAM" id="MobiDB-lite"/>
    </source>
</evidence>
<evidence type="ECO:0000259" key="5">
    <source>
        <dbReference type="Pfam" id="PF14432"/>
    </source>
</evidence>
<dbReference type="InterPro" id="IPR032867">
    <property type="entry name" value="DYW_dom"/>
</dbReference>
<dbReference type="Proteomes" id="UP000325081">
    <property type="component" value="Unassembled WGS sequence"/>
</dbReference>
<feature type="domain" description="DYW" evidence="5">
    <location>
        <begin position="1093"/>
        <end position="1165"/>
    </location>
</feature>
<keyword evidence="2" id="KW-0677">Repeat</keyword>
<feature type="repeat" description="PPR" evidence="3">
    <location>
        <begin position="569"/>
        <end position="603"/>
    </location>
</feature>
<dbReference type="Pfam" id="PF01535">
    <property type="entry name" value="PPR"/>
    <property type="match status" value="3"/>
</dbReference>
<feature type="repeat" description="PPR" evidence="3">
    <location>
        <begin position="670"/>
        <end position="704"/>
    </location>
</feature>